<feature type="transmembrane region" description="Helical" evidence="7">
    <location>
        <begin position="9"/>
        <end position="27"/>
    </location>
</feature>
<dbReference type="Gene3D" id="1.10.3720.10">
    <property type="entry name" value="MetI-like"/>
    <property type="match status" value="1"/>
</dbReference>
<comment type="similarity">
    <text evidence="7">Belongs to the binding-protein-dependent transport system permease family.</text>
</comment>
<dbReference type="SUPFAM" id="SSF161098">
    <property type="entry name" value="MetI-like"/>
    <property type="match status" value="1"/>
</dbReference>
<keyword evidence="4 7" id="KW-0812">Transmembrane</keyword>
<evidence type="ECO:0000256" key="2">
    <source>
        <dbReference type="ARBA" id="ARBA00022448"/>
    </source>
</evidence>
<feature type="transmembrane region" description="Helical" evidence="7">
    <location>
        <begin position="239"/>
        <end position="261"/>
    </location>
</feature>
<dbReference type="PANTHER" id="PTHR43163">
    <property type="entry name" value="DIPEPTIDE TRANSPORT SYSTEM PERMEASE PROTEIN DPPB-RELATED"/>
    <property type="match status" value="1"/>
</dbReference>
<evidence type="ECO:0000259" key="8">
    <source>
        <dbReference type="PROSITE" id="PS50928"/>
    </source>
</evidence>
<dbReference type="EMBL" id="CP041636">
    <property type="protein sequence ID" value="QDO99482.1"/>
    <property type="molecule type" value="Genomic_DNA"/>
</dbReference>
<accession>A0A516H6W3</accession>
<dbReference type="InterPro" id="IPR035906">
    <property type="entry name" value="MetI-like_sf"/>
</dbReference>
<evidence type="ECO:0000256" key="6">
    <source>
        <dbReference type="ARBA" id="ARBA00023136"/>
    </source>
</evidence>
<feature type="transmembrane region" description="Helical" evidence="7">
    <location>
        <begin position="134"/>
        <end position="158"/>
    </location>
</feature>
<evidence type="ECO:0000256" key="3">
    <source>
        <dbReference type="ARBA" id="ARBA00022475"/>
    </source>
</evidence>
<keyword evidence="10" id="KW-1185">Reference proteome</keyword>
<dbReference type="InterPro" id="IPR000515">
    <property type="entry name" value="MetI-like"/>
</dbReference>
<dbReference type="Pfam" id="PF19300">
    <property type="entry name" value="BPD_transp_1_N"/>
    <property type="match status" value="1"/>
</dbReference>
<keyword evidence="5 7" id="KW-1133">Transmembrane helix</keyword>
<dbReference type="CDD" id="cd06261">
    <property type="entry name" value="TM_PBP2"/>
    <property type="match status" value="1"/>
</dbReference>
<evidence type="ECO:0000256" key="7">
    <source>
        <dbReference type="RuleBase" id="RU363032"/>
    </source>
</evidence>
<dbReference type="Pfam" id="PF00528">
    <property type="entry name" value="BPD_transp_1"/>
    <property type="match status" value="1"/>
</dbReference>
<reference evidence="9 10" key="1">
    <citation type="submission" date="2019-07" db="EMBL/GenBank/DDBJ databases">
        <title>Genome sequencing for Ferrovibrio sp. K5.</title>
        <authorList>
            <person name="Park S.-J."/>
        </authorList>
    </citation>
    <scope>NUCLEOTIDE SEQUENCE [LARGE SCALE GENOMIC DNA]</scope>
    <source>
        <strain evidence="9 10">K5</strain>
    </source>
</reference>
<evidence type="ECO:0000256" key="4">
    <source>
        <dbReference type="ARBA" id="ARBA00022692"/>
    </source>
</evidence>
<dbReference type="OrthoDB" id="7834831at2"/>
<evidence type="ECO:0000313" key="9">
    <source>
        <dbReference type="EMBL" id="QDO99482.1"/>
    </source>
</evidence>
<keyword evidence="6 7" id="KW-0472">Membrane</keyword>
<keyword evidence="2 7" id="KW-0813">Transport</keyword>
<dbReference type="GO" id="GO:0071916">
    <property type="term" value="F:dipeptide transmembrane transporter activity"/>
    <property type="evidence" value="ECO:0007669"/>
    <property type="project" value="TreeGrafter"/>
</dbReference>
<dbReference type="Proteomes" id="UP000317496">
    <property type="component" value="Chromosome"/>
</dbReference>
<evidence type="ECO:0000256" key="5">
    <source>
        <dbReference type="ARBA" id="ARBA00022989"/>
    </source>
</evidence>
<evidence type="ECO:0000313" key="10">
    <source>
        <dbReference type="Proteomes" id="UP000317496"/>
    </source>
</evidence>
<protein>
    <submittedName>
        <fullName evidence="9">ABC transporter permease</fullName>
    </submittedName>
</protein>
<dbReference type="InterPro" id="IPR045621">
    <property type="entry name" value="BPD_transp_1_N"/>
</dbReference>
<dbReference type="RefSeq" id="WP_144258478.1">
    <property type="nucleotide sequence ID" value="NZ_CP041636.1"/>
</dbReference>
<dbReference type="AlphaFoldDB" id="A0A516H6W3"/>
<dbReference type="PANTHER" id="PTHR43163:SF6">
    <property type="entry name" value="DIPEPTIDE TRANSPORT SYSTEM PERMEASE PROTEIN DPPB-RELATED"/>
    <property type="match status" value="1"/>
</dbReference>
<comment type="subcellular location">
    <subcellularLocation>
        <location evidence="1 7">Cell membrane</location>
        <topology evidence="1 7">Multi-pass membrane protein</topology>
    </subcellularLocation>
</comment>
<feature type="transmembrane region" description="Helical" evidence="7">
    <location>
        <begin position="281"/>
        <end position="307"/>
    </location>
</feature>
<keyword evidence="3" id="KW-1003">Cell membrane</keyword>
<feature type="domain" description="ABC transmembrane type-1" evidence="8">
    <location>
        <begin position="95"/>
        <end position="300"/>
    </location>
</feature>
<feature type="transmembrane region" description="Helical" evidence="7">
    <location>
        <begin position="99"/>
        <end position="122"/>
    </location>
</feature>
<dbReference type="GO" id="GO:0005886">
    <property type="term" value="C:plasma membrane"/>
    <property type="evidence" value="ECO:0007669"/>
    <property type="project" value="UniProtKB-SubCell"/>
</dbReference>
<dbReference type="PROSITE" id="PS50928">
    <property type="entry name" value="ABC_TM1"/>
    <property type="match status" value="1"/>
</dbReference>
<name>A0A516H6W3_9PROT</name>
<evidence type="ECO:0000256" key="1">
    <source>
        <dbReference type="ARBA" id="ARBA00004651"/>
    </source>
</evidence>
<dbReference type="KEGG" id="fer:FNB15_20395"/>
<feature type="transmembrane region" description="Helical" evidence="7">
    <location>
        <begin position="178"/>
        <end position="197"/>
    </location>
</feature>
<proteinExistence type="inferred from homology"/>
<organism evidence="9 10">
    <name type="scientific">Ferrovibrio terrae</name>
    <dbReference type="NCBI Taxonomy" id="2594003"/>
    <lineage>
        <taxon>Bacteria</taxon>
        <taxon>Pseudomonadati</taxon>
        <taxon>Pseudomonadota</taxon>
        <taxon>Alphaproteobacteria</taxon>
        <taxon>Rhodospirillales</taxon>
        <taxon>Rhodospirillaceae</taxon>
        <taxon>Ferrovibrio</taxon>
    </lineage>
</organism>
<gene>
    <name evidence="9" type="ORF">FNB15_20395</name>
</gene>
<sequence>MVGYVARRILATIPVLGLVAVFVFFLLQLTPGDPAVVIAGDYATTQQVEAIRQQLGLNRPMLEQLFSWFGRLAQGDLGTSIFSRLPVTSLIAQRIEPTLVLTLYTVVLSIAFALPLGVLAAYRAGSWIDRAVMGFAVLGFSTPVFVIGFLLVYVFALGLEWFPTQGYVPLAQGLFDSLRSLTLPAITLALLYAALLARVTRASMLEVLAEDYVRTAHAKGLAPQPVLVGHALKNAAVPIVTVVGVGIAALLGGVVVTETVFNIPGLGRLTADAIMRRDYPVVQGLILLFAAVYVVVNLLVDLSYMLFDPRIRL</sequence>